<comment type="caution">
    <text evidence="1">The sequence shown here is derived from an EMBL/GenBank/DDBJ whole genome shotgun (WGS) entry which is preliminary data.</text>
</comment>
<proteinExistence type="predicted"/>
<dbReference type="RefSeq" id="WP_164358154.1">
    <property type="nucleotide sequence ID" value="NZ_JAAGME010001046.1"/>
</dbReference>
<evidence type="ECO:0000313" key="2">
    <source>
        <dbReference type="Proteomes" id="UP000471648"/>
    </source>
</evidence>
<dbReference type="AlphaFoldDB" id="A0A6N9VF90"/>
<gene>
    <name evidence="1" type="ORF">G3I39_24890</name>
</gene>
<sequence>MPTSPTPADHPADPLRAAMAEALAGHAGSKAFLADGHEWEHARTGWYAHADAALSVLPAPALAVARQLLGTTPPAPAEPCGSLSQPTYSGEIMRCVLPVGHPRQCQSTTEYPWVSWPSPTAQADLLVTEMHRLTLSEALGLGTGAPWDDIRDRAAELAAAPPAPADRAATRDRIRRAICEASGFDWDPDALEPDEYGEHADAVLAVLAGEAAAGVQQTTEGDCPACDAGIEHAVHCPTPETHNAGCGCPSDVAAAYASCPGYEMSPSPCRCPCYGCKHHCSAHQPAAPAVPEERP</sequence>
<organism evidence="1 2">
    <name type="scientific">Streptomyces microflavus</name>
    <name type="common">Streptomyces lipmanii</name>
    <dbReference type="NCBI Taxonomy" id="1919"/>
    <lineage>
        <taxon>Bacteria</taxon>
        <taxon>Bacillati</taxon>
        <taxon>Actinomycetota</taxon>
        <taxon>Actinomycetes</taxon>
        <taxon>Kitasatosporales</taxon>
        <taxon>Streptomycetaceae</taxon>
        <taxon>Streptomyces</taxon>
    </lineage>
</organism>
<protein>
    <submittedName>
        <fullName evidence="1">Uncharacterized protein</fullName>
    </submittedName>
</protein>
<reference evidence="1 2" key="1">
    <citation type="submission" date="2020-01" db="EMBL/GenBank/DDBJ databases">
        <title>Insect and environment-associated Actinomycetes.</title>
        <authorList>
            <person name="Currrie C."/>
            <person name="Chevrette M."/>
            <person name="Carlson C."/>
            <person name="Stubbendieck R."/>
            <person name="Wendt-Pienkowski E."/>
        </authorList>
    </citation>
    <scope>NUCLEOTIDE SEQUENCE [LARGE SCALE GENOMIC DNA]</scope>
    <source>
        <strain evidence="1 2">SID14438</strain>
    </source>
</reference>
<name>A0A6N9VF90_STRMI</name>
<dbReference type="Proteomes" id="UP000471648">
    <property type="component" value="Unassembled WGS sequence"/>
</dbReference>
<evidence type="ECO:0000313" key="1">
    <source>
        <dbReference type="EMBL" id="NEB70265.1"/>
    </source>
</evidence>
<dbReference type="EMBL" id="JAAGME010001046">
    <property type="protein sequence ID" value="NEB70265.1"/>
    <property type="molecule type" value="Genomic_DNA"/>
</dbReference>
<accession>A0A6N9VF90</accession>